<sequence length="146" mass="16146">MAICHLSRGEKACRRMVRRVPPEVQARPHSCPSPKRRPSTAVFVIVTSGTIYVYLIDVPNALERMLDSQDRVDTEFSSARYDDIIVDTDNAQLIQTAAFPHAPAQSPHSPSTGSNSNVIPVNNTYRTTRSGRVVRPPDRWGFAAAS</sequence>
<evidence type="ECO:0000313" key="2">
    <source>
        <dbReference type="EMBL" id="CAH2048317.1"/>
    </source>
</evidence>
<dbReference type="Proteomes" id="UP000837857">
    <property type="component" value="Chromosome 18"/>
</dbReference>
<proteinExistence type="predicted"/>
<name>A0ABN8I7H3_9NEOP</name>
<organism evidence="2 3">
    <name type="scientific">Iphiclides podalirius</name>
    <name type="common">scarce swallowtail</name>
    <dbReference type="NCBI Taxonomy" id="110791"/>
    <lineage>
        <taxon>Eukaryota</taxon>
        <taxon>Metazoa</taxon>
        <taxon>Ecdysozoa</taxon>
        <taxon>Arthropoda</taxon>
        <taxon>Hexapoda</taxon>
        <taxon>Insecta</taxon>
        <taxon>Pterygota</taxon>
        <taxon>Neoptera</taxon>
        <taxon>Endopterygota</taxon>
        <taxon>Lepidoptera</taxon>
        <taxon>Glossata</taxon>
        <taxon>Ditrysia</taxon>
        <taxon>Papilionoidea</taxon>
        <taxon>Papilionidae</taxon>
        <taxon>Papilioninae</taxon>
        <taxon>Iphiclides</taxon>
    </lineage>
</organism>
<feature type="non-terminal residue" evidence="2">
    <location>
        <position position="1"/>
    </location>
</feature>
<gene>
    <name evidence="2" type="ORF">IPOD504_LOCUS6002</name>
</gene>
<protein>
    <recommendedName>
        <fullName evidence="4">MADS-box domain-containing protein</fullName>
    </recommendedName>
</protein>
<evidence type="ECO:0008006" key="4">
    <source>
        <dbReference type="Google" id="ProtNLM"/>
    </source>
</evidence>
<feature type="compositionally biased region" description="Polar residues" evidence="1">
    <location>
        <begin position="112"/>
        <end position="130"/>
    </location>
</feature>
<evidence type="ECO:0000313" key="3">
    <source>
        <dbReference type="Proteomes" id="UP000837857"/>
    </source>
</evidence>
<feature type="region of interest" description="Disordered" evidence="1">
    <location>
        <begin position="100"/>
        <end position="132"/>
    </location>
</feature>
<keyword evidence="3" id="KW-1185">Reference proteome</keyword>
<evidence type="ECO:0000256" key="1">
    <source>
        <dbReference type="SAM" id="MobiDB-lite"/>
    </source>
</evidence>
<accession>A0ABN8I7H3</accession>
<dbReference type="EMBL" id="OW152830">
    <property type="protein sequence ID" value="CAH2048317.1"/>
    <property type="molecule type" value="Genomic_DNA"/>
</dbReference>
<feature type="compositionally biased region" description="Low complexity" evidence="1">
    <location>
        <begin position="100"/>
        <end position="111"/>
    </location>
</feature>
<reference evidence="2" key="1">
    <citation type="submission" date="2022-03" db="EMBL/GenBank/DDBJ databases">
        <authorList>
            <person name="Martin H S."/>
        </authorList>
    </citation>
    <scope>NUCLEOTIDE SEQUENCE</scope>
</reference>